<dbReference type="AlphaFoldDB" id="A0A2C9CUT7"/>
<dbReference type="EMBL" id="OCTN01000009">
    <property type="protein sequence ID" value="SOH95281.1"/>
    <property type="molecule type" value="Genomic_DNA"/>
</dbReference>
<dbReference type="RefSeq" id="WP_097931645.1">
    <property type="nucleotide sequence ID" value="NZ_OCTN01000009.1"/>
</dbReference>
<sequence length="470" mass="51528">MTITKIDTDYLIVGSGAVGMAFADILLAETDARITIVDRYHAPGGHWNVAYPFVTLHQPSAFYGVSSRELSRGTIDTVGLNQGLNDLASGAEVSAYFDAVMREQFLPSGRVQYFPMCDYIGDGQFTARLTGAQYQVTAAKTVDATYLNTSTPSTHIPNFSIDAGVQFIPVNDLPKVTDAPEGFVIIGGGKTGIDACLWLLQQGVDADDIRWIMPRDAWLLDRKNTQPTQEFFAASIGSQANQFEAIAAADSVDDMFDRLESCGYFLRIDPQVRPAMFHGATISALELEQLRRIKNIVRMGRVTYLGADQITLEHGAIPTGAGIVHVDCSASAITNLETKPVFQGDLITPQTVRPYQPVFSAAFIAHVEARYATQVEKNRLCAVVPLPNHDTDFLRYTTGFMMNQFNWGQDKDLRAWLKSNRLDGFSSLTSGIPETAVEKRAIMARIKAAAMPAMGKLQTFIVDMDKAEGN</sequence>
<evidence type="ECO:0008006" key="3">
    <source>
        <dbReference type="Google" id="ProtNLM"/>
    </source>
</evidence>
<dbReference type="InterPro" id="IPR036188">
    <property type="entry name" value="FAD/NAD-bd_sf"/>
</dbReference>
<organism evidence="1 2">
    <name type="scientific">Pontivivens marinum</name>
    <dbReference type="NCBI Taxonomy" id="1690039"/>
    <lineage>
        <taxon>Bacteria</taxon>
        <taxon>Pseudomonadati</taxon>
        <taxon>Pseudomonadota</taxon>
        <taxon>Alphaproteobacteria</taxon>
        <taxon>Rhodobacterales</taxon>
        <taxon>Paracoccaceae</taxon>
        <taxon>Pontivivens</taxon>
    </lineage>
</organism>
<name>A0A2C9CUT7_9RHOB</name>
<proteinExistence type="predicted"/>
<accession>A0A2C9CUT7</accession>
<evidence type="ECO:0000313" key="1">
    <source>
        <dbReference type="EMBL" id="SOH95281.1"/>
    </source>
</evidence>
<dbReference type="Gene3D" id="3.50.50.60">
    <property type="entry name" value="FAD/NAD(P)-binding domain"/>
    <property type="match status" value="1"/>
</dbReference>
<keyword evidence="2" id="KW-1185">Reference proteome</keyword>
<dbReference type="OrthoDB" id="9773233at2"/>
<gene>
    <name evidence="1" type="ORF">SAMN06273572_10940</name>
</gene>
<protein>
    <recommendedName>
        <fullName evidence="3">Pyridine nucleotide-disulphide oxidoreductase</fullName>
    </recommendedName>
</protein>
<evidence type="ECO:0000313" key="2">
    <source>
        <dbReference type="Proteomes" id="UP000220034"/>
    </source>
</evidence>
<reference evidence="2" key="1">
    <citation type="submission" date="2017-09" db="EMBL/GenBank/DDBJ databases">
        <authorList>
            <person name="Varghese N."/>
            <person name="Submissions S."/>
        </authorList>
    </citation>
    <scope>NUCLEOTIDE SEQUENCE [LARGE SCALE GENOMIC DNA]</scope>
    <source>
        <strain evidence="2">C7</strain>
    </source>
</reference>
<dbReference type="SUPFAM" id="SSF51905">
    <property type="entry name" value="FAD/NAD(P)-binding domain"/>
    <property type="match status" value="1"/>
</dbReference>
<dbReference type="Proteomes" id="UP000220034">
    <property type="component" value="Unassembled WGS sequence"/>
</dbReference>